<dbReference type="InterPro" id="IPR036390">
    <property type="entry name" value="WH_DNA-bd_sf"/>
</dbReference>
<keyword evidence="2" id="KW-1185">Reference proteome</keyword>
<accession>A0ABY1HIJ5</accession>
<gene>
    <name evidence="1" type="ORF">MT2528_4036</name>
</gene>
<dbReference type="EMBL" id="FPLJ01000099">
    <property type="protein sequence ID" value="SGZ00487.1"/>
    <property type="molecule type" value="Genomic_DNA"/>
</dbReference>
<reference evidence="1 2" key="1">
    <citation type="submission" date="2016-11" db="EMBL/GenBank/DDBJ databases">
        <authorList>
            <person name="Klemetsen T."/>
        </authorList>
    </citation>
    <scope>NUCLEOTIDE SEQUENCE [LARGE SCALE GENOMIC DNA]</scope>
    <source>
        <strain evidence="1">MT 2528</strain>
    </source>
</reference>
<dbReference type="SUPFAM" id="SSF46785">
    <property type="entry name" value="Winged helix' DNA-binding domain"/>
    <property type="match status" value="1"/>
</dbReference>
<dbReference type="RefSeq" id="WP_075499601.1">
    <property type="nucleotide sequence ID" value="NZ_CAWRCN010000039.1"/>
</dbReference>
<dbReference type="Gene3D" id="1.10.10.10">
    <property type="entry name" value="Winged helix-like DNA-binding domain superfamily/Winged helix DNA-binding domain"/>
    <property type="match status" value="1"/>
</dbReference>
<protein>
    <submittedName>
        <fullName evidence="1">Uncharacterized protein</fullName>
    </submittedName>
</protein>
<evidence type="ECO:0000313" key="1">
    <source>
        <dbReference type="EMBL" id="SGZ00487.1"/>
    </source>
</evidence>
<sequence length="85" mass="9686">MENELKVLKIILKANLTKNEIKTVVYLLSTKEKTIKTPYSEIASAIGFTHSNLLRTLKKLEENQVIGKRKDGIFVKSLNSWKAPK</sequence>
<evidence type="ECO:0000313" key="2">
    <source>
        <dbReference type="Proteomes" id="UP000182660"/>
    </source>
</evidence>
<name>A0ABY1HIJ5_9GAMM</name>
<comment type="caution">
    <text evidence="1">The sequence shown here is derived from an EMBL/GenBank/DDBJ whole genome shotgun (WGS) entry which is preliminary data.</text>
</comment>
<dbReference type="InterPro" id="IPR036388">
    <property type="entry name" value="WH-like_DNA-bd_sf"/>
</dbReference>
<proteinExistence type="predicted"/>
<dbReference type="Proteomes" id="UP000182660">
    <property type="component" value="Unassembled WGS sequence"/>
</dbReference>
<organism evidence="1 2">
    <name type="scientific">Moritella viscosa</name>
    <dbReference type="NCBI Taxonomy" id="80854"/>
    <lineage>
        <taxon>Bacteria</taxon>
        <taxon>Pseudomonadati</taxon>
        <taxon>Pseudomonadota</taxon>
        <taxon>Gammaproteobacteria</taxon>
        <taxon>Alteromonadales</taxon>
        <taxon>Moritellaceae</taxon>
        <taxon>Moritella</taxon>
    </lineage>
</organism>